<dbReference type="PATRIC" id="fig|1330534.3.peg.3082"/>
<organism evidence="2 3">
    <name type="scientific">Ruminiclostridium papyrosolvens C7</name>
    <dbReference type="NCBI Taxonomy" id="1330534"/>
    <lineage>
        <taxon>Bacteria</taxon>
        <taxon>Bacillati</taxon>
        <taxon>Bacillota</taxon>
        <taxon>Clostridia</taxon>
        <taxon>Eubacteriales</taxon>
        <taxon>Oscillospiraceae</taxon>
        <taxon>Ruminiclostridium</taxon>
    </lineage>
</organism>
<keyword evidence="1" id="KW-0472">Membrane</keyword>
<keyword evidence="1" id="KW-1133">Transmembrane helix</keyword>
<sequence length="143" mass="15893">MNSILKKQEKFANSVAFYSALIKGVGVGVCFLVLAKNYLVSMIFLACIIITIGKLLERSTSVLSNISKHIYLMVFAFVPPAVFYMSEVAGGSGLPSISFSFVCIFIAIMYYNTKIVLLYSGTTFLLYTIAIFVFPNQFYGGRW</sequence>
<proteinExistence type="predicted"/>
<dbReference type="RefSeq" id="WP_020816544.1">
    <property type="nucleotide sequence ID" value="NZ_ATAY01000085.1"/>
</dbReference>
<protein>
    <submittedName>
        <fullName evidence="2">Uncharacterized protein</fullName>
    </submittedName>
</protein>
<keyword evidence="1" id="KW-0812">Transmembrane</keyword>
<dbReference type="EMBL" id="ATAY01000085">
    <property type="protein sequence ID" value="EPR09597.1"/>
    <property type="molecule type" value="Genomic_DNA"/>
</dbReference>
<feature type="transmembrane region" description="Helical" evidence="1">
    <location>
        <begin position="92"/>
        <end position="111"/>
    </location>
</feature>
<dbReference type="Proteomes" id="UP000016860">
    <property type="component" value="Unassembled WGS sequence"/>
</dbReference>
<feature type="transmembrane region" description="Helical" evidence="1">
    <location>
        <begin position="12"/>
        <end position="34"/>
    </location>
</feature>
<dbReference type="STRING" id="1330534.L323_15570"/>
<comment type="caution">
    <text evidence="2">The sequence shown here is derived from an EMBL/GenBank/DDBJ whole genome shotgun (WGS) entry which is preliminary data.</text>
</comment>
<accession>U4QYA6</accession>
<feature type="transmembrane region" description="Helical" evidence="1">
    <location>
        <begin position="40"/>
        <end position="57"/>
    </location>
</feature>
<gene>
    <name evidence="2" type="ORF">L323_15570</name>
</gene>
<feature type="transmembrane region" description="Helical" evidence="1">
    <location>
        <begin position="116"/>
        <end position="134"/>
    </location>
</feature>
<dbReference type="AlphaFoldDB" id="U4QYA6"/>
<evidence type="ECO:0000313" key="2">
    <source>
        <dbReference type="EMBL" id="EPR09597.1"/>
    </source>
</evidence>
<reference evidence="2 3" key="1">
    <citation type="journal article" date="2013" name="Genome Announc.">
        <title>Draft Genome Sequence of the Cellulolytic Bacterium Clostridium papyrosolvens C7 (ATCC 700395).</title>
        <authorList>
            <person name="Zepeda V."/>
            <person name="Dassa B."/>
            <person name="Borovok I."/>
            <person name="Lamed R."/>
            <person name="Bayer E.A."/>
            <person name="Cate J.H."/>
        </authorList>
    </citation>
    <scope>NUCLEOTIDE SEQUENCE [LARGE SCALE GENOMIC DNA]</scope>
    <source>
        <strain evidence="2 3">C7</strain>
    </source>
</reference>
<feature type="transmembrane region" description="Helical" evidence="1">
    <location>
        <begin position="69"/>
        <end position="86"/>
    </location>
</feature>
<evidence type="ECO:0000256" key="1">
    <source>
        <dbReference type="SAM" id="Phobius"/>
    </source>
</evidence>
<evidence type="ECO:0000313" key="3">
    <source>
        <dbReference type="Proteomes" id="UP000016860"/>
    </source>
</evidence>
<name>U4QYA6_9FIRM</name>